<feature type="region of interest" description="Disordered" evidence="1">
    <location>
        <begin position="307"/>
        <end position="332"/>
    </location>
</feature>
<feature type="region of interest" description="Disordered" evidence="1">
    <location>
        <begin position="1"/>
        <end position="21"/>
    </location>
</feature>
<keyword evidence="3" id="KW-1185">Reference proteome</keyword>
<reference evidence="2 3" key="1">
    <citation type="journal article" date="2018" name="BMC Genomics">
        <title>Genomic comparison of Trypanosoma conorhini and Trypanosoma rangeli to Trypanosoma cruzi strains of high and low virulence.</title>
        <authorList>
            <person name="Bradwell K.R."/>
            <person name="Koparde V.N."/>
            <person name="Matveyev A.V."/>
            <person name="Serrano M.G."/>
            <person name="Alves J.M."/>
            <person name="Parikh H."/>
            <person name="Huang B."/>
            <person name="Lee V."/>
            <person name="Espinosa-Alvarez O."/>
            <person name="Ortiz P.A."/>
            <person name="Costa-Martins A.G."/>
            <person name="Teixeira M.M."/>
            <person name="Buck G.A."/>
        </authorList>
    </citation>
    <scope>NUCLEOTIDE SEQUENCE [LARGE SCALE GENOMIC DNA]</scope>
    <source>
        <strain evidence="2 3">025E</strain>
    </source>
</reference>
<proteinExistence type="predicted"/>
<sequence>MDSPVKPPLDTQASLSHTTQDVGFGDSLGRSHLAPAASEAFYREQCRSHGVYPNNAFVRQLLAGVTVFDFENGYLGERGIVPILSTLQRLPVVELSMRNCEVSTDDVGLMQKTFASHETLRKIDLRGVSLTVAAARRLLTLAVQNPCVKEILLDEDTPKYLYIQKQCFANAELRILASRCLVCNRPVIHSPDQGIESRLLLSLGCELNSMLPATTEVALQVMLRCILACCEAGDGVLFVCSGECRMQLTRDILTAVRAVVCECFSDEKTVYPKNPILRRCAEDMPKTTLRGLAVARGKDTVRAGEGLRSKSIHGGNGYDDGSDYSEDEDESQRKKASGGVLENCTICGAHAVCLPNGGLQAMRRVCQDIEDGSTLRPSALLRLIKLLLQYTDMRPCSEKCVIHLVRFGIYGYGGVLLAGDQRSDPTVSSLDVSLTYLPSDDFAILNFSAAYIDETAEEDTCCAVTVASVMSDMDGVAIDPYMIFAFGRYLAKLPPRALGMELRHACEAVQLAGCLPASFGPFDRRKKRPPRHSYVSWEKWHDHADLNKIVRVAFSRRRQGFYDIDGPHGNLFDNARSALWAFRSQRRSVLVTMKFSLEWLAFPGGVVPNESTLRRCFLTTFKVVGQANIDNALYLICQGNFGSRVGNKGFFYIPRGIFNLCATGAAYIFIDAGAYMAARGHRQGLYAARVLPKQATQLVEQLPLLQGLYHFCLEALNWRTRHRLACTKVVCEALCRLPPPIFFIYRGCDREVSETQIALLKTLRQIVFMDNARSLLLFYIHEVLGLKSMEWAYALVNQLAQYPPLPVLLQRNAERLSFVDLQRRQARIEWTPLRANKKPIVRAASHPPEPRPVRKTVAKRSPKTAPEKKSNKDARDAFLDKLENRWSTIRERRESIKEQRRSSRKESHSFVRYSFTAGSAASFTARSMAGESDFVPLSLVGHPWHSVRLTEADGKLADYAIFFIKDHTCCIHVKNNTLTEPLRPISANHFASSLPFTTGFDCALNSPVNPRTVYFFCGEQWIEWDAYLQTRTGGPFKLRLHRQFAALPPEFLHRIDAAVPIPNTSYAFFFSQLMYVVFDFEQRRAVGGVRRVGDDKTSEQNFPTFGSTLASLFPYGPMTTLLWRAEETLACDEQAKGANKEGASEAVRKDSAQVEKARVMLIGRDGRLATLCSFASSATALTPEELQTIPASSFSHLPQALQQMTTAALHGVCKQVLVAECNRCGVVLNSLRHARHQMKAITSTLTRKREELDDLLCLTRRDIKCIASSLLCEEVIFVQTEESMLDYPPQVVEVDYGPTHPVSFGVLVAVLDTTRLDPRVLRVAPIMAVVESSDDGIVYITHTRFLLSPYVTATCWGEAHAARFWRLRFLSRLPVTTGLVRLLWYEVLRVLGTIPLDPCIPHSPQESTKVSITAPHLLREPTELLKSLAPGAVFASSSTRGWLKKHCILPLLPDGTFCLLFCGKNFIELDVEHSTVVSHRTIPLASHPGFANLPYPFSSGFNAVFYPNPHNPNVVALV</sequence>
<feature type="compositionally biased region" description="Basic residues" evidence="1">
    <location>
        <begin position="853"/>
        <end position="862"/>
    </location>
</feature>
<dbReference type="Gene3D" id="2.110.10.10">
    <property type="entry name" value="Hemopexin-like domain"/>
    <property type="match status" value="1"/>
</dbReference>
<dbReference type="InterPro" id="IPR036375">
    <property type="entry name" value="Hemopexin-like_dom_sf"/>
</dbReference>
<dbReference type="Proteomes" id="UP000284403">
    <property type="component" value="Unassembled WGS sequence"/>
</dbReference>
<protein>
    <submittedName>
        <fullName evidence="2">Uncharacterized protein</fullName>
    </submittedName>
</protein>
<accession>A0A3R7KV73</accession>
<feature type="compositionally biased region" description="Basic and acidic residues" evidence="1">
    <location>
        <begin position="865"/>
        <end position="874"/>
    </location>
</feature>
<organism evidence="2 3">
    <name type="scientific">Trypanosoma conorhini</name>
    <dbReference type="NCBI Taxonomy" id="83891"/>
    <lineage>
        <taxon>Eukaryota</taxon>
        <taxon>Discoba</taxon>
        <taxon>Euglenozoa</taxon>
        <taxon>Kinetoplastea</taxon>
        <taxon>Metakinetoplastina</taxon>
        <taxon>Trypanosomatida</taxon>
        <taxon>Trypanosomatidae</taxon>
        <taxon>Trypanosoma</taxon>
    </lineage>
</organism>
<name>A0A3R7KV73_9TRYP</name>
<dbReference type="SUPFAM" id="SSF52047">
    <property type="entry name" value="RNI-like"/>
    <property type="match status" value="1"/>
</dbReference>
<dbReference type="OrthoDB" id="272658at2759"/>
<dbReference type="EMBL" id="MKKU01000380">
    <property type="protein sequence ID" value="RNF14036.1"/>
    <property type="molecule type" value="Genomic_DNA"/>
</dbReference>
<dbReference type="RefSeq" id="XP_029227018.1">
    <property type="nucleotide sequence ID" value="XM_029372893.1"/>
</dbReference>
<evidence type="ECO:0000313" key="2">
    <source>
        <dbReference type="EMBL" id="RNF14036.1"/>
    </source>
</evidence>
<feature type="compositionally biased region" description="Polar residues" evidence="1">
    <location>
        <begin position="11"/>
        <end position="21"/>
    </location>
</feature>
<feature type="region of interest" description="Disordered" evidence="1">
    <location>
        <begin position="839"/>
        <end position="874"/>
    </location>
</feature>
<comment type="caution">
    <text evidence="2">The sequence shown here is derived from an EMBL/GenBank/DDBJ whole genome shotgun (WGS) entry which is preliminary data.</text>
</comment>
<feature type="compositionally biased region" description="Acidic residues" evidence="1">
    <location>
        <begin position="320"/>
        <end position="330"/>
    </location>
</feature>
<dbReference type="SUPFAM" id="SSF50923">
    <property type="entry name" value="Hemopexin-like domain"/>
    <property type="match status" value="1"/>
</dbReference>
<evidence type="ECO:0000256" key="1">
    <source>
        <dbReference type="SAM" id="MobiDB-lite"/>
    </source>
</evidence>
<evidence type="ECO:0000313" key="3">
    <source>
        <dbReference type="Proteomes" id="UP000284403"/>
    </source>
</evidence>
<gene>
    <name evidence="2" type="ORF">Tco025E_06004</name>
</gene>
<feature type="non-terminal residue" evidence="2">
    <location>
        <position position="1518"/>
    </location>
</feature>
<dbReference type="GeneID" id="40319615"/>